<dbReference type="Pfam" id="PF00501">
    <property type="entry name" value="AMP-binding"/>
    <property type="match status" value="1"/>
</dbReference>
<dbReference type="KEGG" id="kdj:28964996"/>
<gene>
    <name evidence="3" type="ORF">I303_01297</name>
    <name evidence="4" type="ORF">I303_101289</name>
</gene>
<reference evidence="4" key="3">
    <citation type="submission" date="2024-02" db="EMBL/GenBank/DDBJ databases">
        <title>Comparative genomics of Cryptococcus and Kwoniella reveals pathogenesis evolution and contrasting modes of karyotype evolution via chromosome fusion or intercentromeric recombination.</title>
        <authorList>
            <person name="Coelho M.A."/>
            <person name="David-Palma M."/>
            <person name="Shea T."/>
            <person name="Bowers K."/>
            <person name="McGinley-Smith S."/>
            <person name="Mohammad A.W."/>
            <person name="Gnirke A."/>
            <person name="Yurkov A.M."/>
            <person name="Nowrousian M."/>
            <person name="Sun S."/>
            <person name="Cuomo C.A."/>
            <person name="Heitman J."/>
        </authorList>
    </citation>
    <scope>NUCLEOTIDE SEQUENCE</scope>
    <source>
        <strain evidence="4">CBS 10117</strain>
    </source>
</reference>
<dbReference type="InterPro" id="IPR000873">
    <property type="entry name" value="AMP-dep_synth/lig_dom"/>
</dbReference>
<evidence type="ECO:0000259" key="1">
    <source>
        <dbReference type="Pfam" id="PF00501"/>
    </source>
</evidence>
<dbReference type="InterPro" id="IPR020845">
    <property type="entry name" value="AMP-binding_CS"/>
</dbReference>
<dbReference type="Gene3D" id="3.30.300.30">
    <property type="match status" value="1"/>
</dbReference>
<feature type="domain" description="AMP-dependent synthetase/ligase" evidence="1">
    <location>
        <begin position="21"/>
        <end position="405"/>
    </location>
</feature>
<dbReference type="InterPro" id="IPR025110">
    <property type="entry name" value="AMP-bd_C"/>
</dbReference>
<organism evidence="3">
    <name type="scientific">Kwoniella dejecticola CBS 10117</name>
    <dbReference type="NCBI Taxonomy" id="1296121"/>
    <lineage>
        <taxon>Eukaryota</taxon>
        <taxon>Fungi</taxon>
        <taxon>Dikarya</taxon>
        <taxon>Basidiomycota</taxon>
        <taxon>Agaricomycotina</taxon>
        <taxon>Tremellomycetes</taxon>
        <taxon>Tremellales</taxon>
        <taxon>Cryptococcaceae</taxon>
        <taxon>Kwoniella</taxon>
    </lineage>
</organism>
<dbReference type="PANTHER" id="PTHR43201:SF28">
    <property type="entry name" value="ENZYME, PUTATIVE (AFU_ORTHOLOGUE AFUA_7G01530)-RELATED"/>
    <property type="match status" value="1"/>
</dbReference>
<dbReference type="VEuPathDB" id="FungiDB:I303_01297"/>
<dbReference type="OrthoDB" id="10253115at2759"/>
<accession>A0A1A6AHB8</accession>
<dbReference type="SUPFAM" id="SSF56801">
    <property type="entry name" value="Acetyl-CoA synthetase-like"/>
    <property type="match status" value="1"/>
</dbReference>
<dbReference type="RefSeq" id="XP_018267312.1">
    <property type="nucleotide sequence ID" value="XM_018404658.1"/>
</dbReference>
<dbReference type="AlphaFoldDB" id="A0A1A6AHB8"/>
<evidence type="ECO:0000313" key="3">
    <source>
        <dbReference type="EMBL" id="OBR89470.1"/>
    </source>
</evidence>
<reference evidence="4" key="2">
    <citation type="submission" date="2013-07" db="EMBL/GenBank/DDBJ databases">
        <authorList>
            <consortium name="The Broad Institute Genome Sequencing Platform"/>
            <person name="Cuomo C."/>
            <person name="Litvintseva A."/>
            <person name="Chen Y."/>
            <person name="Heitman J."/>
            <person name="Sun S."/>
            <person name="Springer D."/>
            <person name="Dromer F."/>
            <person name="Young S.K."/>
            <person name="Zeng Q."/>
            <person name="Gargeya S."/>
            <person name="Fitzgerald M."/>
            <person name="Abouelleil A."/>
            <person name="Alvarado L."/>
            <person name="Berlin A.M."/>
            <person name="Chapman S.B."/>
            <person name="Dewar J."/>
            <person name="Goldberg J."/>
            <person name="Griggs A."/>
            <person name="Gujja S."/>
            <person name="Hansen M."/>
            <person name="Howarth C."/>
            <person name="Imamovic A."/>
            <person name="Larimer J."/>
            <person name="McCowan C."/>
            <person name="Murphy C."/>
            <person name="Pearson M."/>
            <person name="Priest M."/>
            <person name="Roberts A."/>
            <person name="Saif S."/>
            <person name="Shea T."/>
            <person name="Sykes S."/>
            <person name="Wortman J."/>
            <person name="Nusbaum C."/>
            <person name="Birren B."/>
        </authorList>
    </citation>
    <scope>NUCLEOTIDE SEQUENCE</scope>
    <source>
        <strain evidence="4">CBS 10117</strain>
    </source>
</reference>
<protein>
    <submittedName>
        <fullName evidence="3">Long-chain acyl-CoA synthetase</fullName>
    </submittedName>
</protein>
<sequence length="549" mass="59938">MTDDQLSTFPLLQRIAGYAKSSSGAKAIIDTPKNQTITYSELVADIYALAGILAPLIQSQSQSNDEEARVVILCEKGYLVPLSMLSVWTCGGLAVPILPSLPLPEQSYMTTNSEASLIICDAKNRRRAEELVKEVENGGGRCKIEEIDLEGIRSSNKASGGPDDGVQTLEGLKGLDGERRAMMLFTSGTTGRPKGVVTRHSALAAQVSAVSEAWRWSESDHLLHVLPLNHLHGIVVALLPTLWSGATVELWEKFDGPAIWKRWINEEKQDPITMFFGVPTVYSRLIAAHSGFTPEIQGQASKASSTLRLQVSGSAPLPESVKKTWEQPGGVGGGQILLERYGMTETGIIAGTGWEVEKRIKGHVGFPLTGVEIRLWDEEAGHQITERETSGEVQVRGPPITKEYWRLPEATEKEFQDGWFKTGDVGVYSSDPSAEGQLRILGRKSTDIIKSGGEKISAVEIERAILELEGMKDCAVVGVDDEEWGQVVSVCLVTSRPSVTVTDLRSELRSVIAPYKLPKKLKIYEGEIPRNNMGKVNKKKLVLEAFPPA</sequence>
<dbReference type="GO" id="GO:0006631">
    <property type="term" value="P:fatty acid metabolic process"/>
    <property type="evidence" value="ECO:0007669"/>
    <property type="project" value="TreeGrafter"/>
</dbReference>
<reference evidence="3" key="1">
    <citation type="submission" date="2013-07" db="EMBL/GenBank/DDBJ databases">
        <title>The Genome Sequence of Cryptococcus dejecticola CBS10117.</title>
        <authorList>
            <consortium name="The Broad Institute Genome Sequencing Platform"/>
            <person name="Cuomo C."/>
            <person name="Litvintseva A."/>
            <person name="Chen Y."/>
            <person name="Heitman J."/>
            <person name="Sun S."/>
            <person name="Springer D."/>
            <person name="Dromer F."/>
            <person name="Young S.K."/>
            <person name="Zeng Q."/>
            <person name="Gargeya S."/>
            <person name="Fitzgerald M."/>
            <person name="Abouelleil A."/>
            <person name="Alvarado L."/>
            <person name="Berlin A.M."/>
            <person name="Chapman S.B."/>
            <person name="Dewar J."/>
            <person name="Goldberg J."/>
            <person name="Griggs A."/>
            <person name="Gujja S."/>
            <person name="Hansen M."/>
            <person name="Howarth C."/>
            <person name="Imamovic A."/>
            <person name="Larimer J."/>
            <person name="McCowan C."/>
            <person name="Murphy C."/>
            <person name="Pearson M."/>
            <person name="Priest M."/>
            <person name="Roberts A."/>
            <person name="Saif S."/>
            <person name="Shea T."/>
            <person name="Sykes S."/>
            <person name="Wortman J."/>
            <person name="Nusbaum C."/>
            <person name="Birren B."/>
        </authorList>
    </citation>
    <scope>NUCLEOTIDE SEQUENCE [LARGE SCALE GENOMIC DNA]</scope>
    <source>
        <strain evidence="3">CBS 10117</strain>
    </source>
</reference>
<feature type="domain" description="AMP-binding enzyme C-terminal" evidence="2">
    <location>
        <begin position="460"/>
        <end position="535"/>
    </location>
</feature>
<dbReference type="Pfam" id="PF13193">
    <property type="entry name" value="AMP-binding_C"/>
    <property type="match status" value="1"/>
</dbReference>
<keyword evidence="5" id="KW-1185">Reference proteome</keyword>
<dbReference type="Proteomes" id="UP000078595">
    <property type="component" value="Chromosome 1"/>
</dbReference>
<evidence type="ECO:0000259" key="2">
    <source>
        <dbReference type="Pfam" id="PF13193"/>
    </source>
</evidence>
<name>A0A1A6AHB8_9TREE</name>
<dbReference type="Gene3D" id="3.40.50.12780">
    <property type="entry name" value="N-terminal domain of ligase-like"/>
    <property type="match status" value="1"/>
</dbReference>
<dbReference type="STRING" id="1296121.A0A1A6AHB8"/>
<dbReference type="GeneID" id="28964996"/>
<evidence type="ECO:0000313" key="5">
    <source>
        <dbReference type="Proteomes" id="UP000078595"/>
    </source>
</evidence>
<dbReference type="GO" id="GO:0031956">
    <property type="term" value="F:medium-chain fatty acid-CoA ligase activity"/>
    <property type="evidence" value="ECO:0007669"/>
    <property type="project" value="TreeGrafter"/>
</dbReference>
<evidence type="ECO:0000313" key="4">
    <source>
        <dbReference type="EMBL" id="WWC58745.1"/>
    </source>
</evidence>
<dbReference type="InterPro" id="IPR042099">
    <property type="entry name" value="ANL_N_sf"/>
</dbReference>
<dbReference type="PROSITE" id="PS00455">
    <property type="entry name" value="AMP_BINDING"/>
    <property type="match status" value="1"/>
</dbReference>
<dbReference type="CDD" id="cd05941">
    <property type="entry name" value="MCS"/>
    <property type="match status" value="1"/>
</dbReference>
<proteinExistence type="predicted"/>
<dbReference type="EMBL" id="KI894027">
    <property type="protein sequence ID" value="OBR89470.1"/>
    <property type="molecule type" value="Genomic_DNA"/>
</dbReference>
<dbReference type="InterPro" id="IPR045851">
    <property type="entry name" value="AMP-bd_C_sf"/>
</dbReference>
<dbReference type="PANTHER" id="PTHR43201">
    <property type="entry name" value="ACYL-COA SYNTHETASE"/>
    <property type="match status" value="1"/>
</dbReference>
<dbReference type="EMBL" id="CP144530">
    <property type="protein sequence ID" value="WWC58745.1"/>
    <property type="molecule type" value="Genomic_DNA"/>
</dbReference>